<reference evidence="3" key="1">
    <citation type="submission" date="2023-07" db="EMBL/GenBank/DDBJ databases">
        <title>30 novel species of actinomycetes from the DSMZ collection.</title>
        <authorList>
            <person name="Nouioui I."/>
        </authorList>
    </citation>
    <scope>NUCLEOTIDE SEQUENCE [LARGE SCALE GENOMIC DNA]</scope>
    <source>
        <strain evidence="3">DSM 41699</strain>
    </source>
</reference>
<proteinExistence type="predicted"/>
<comment type="caution">
    <text evidence="2">The sequence shown here is derived from an EMBL/GenBank/DDBJ whole genome shotgun (WGS) entry which is preliminary data.</text>
</comment>
<gene>
    <name evidence="2" type="ORF">RM764_41065</name>
</gene>
<evidence type="ECO:0000313" key="3">
    <source>
        <dbReference type="Proteomes" id="UP001183809"/>
    </source>
</evidence>
<protein>
    <submittedName>
        <fullName evidence="2">Uncharacterized protein</fullName>
    </submittedName>
</protein>
<feature type="region of interest" description="Disordered" evidence="1">
    <location>
        <begin position="1"/>
        <end position="43"/>
    </location>
</feature>
<feature type="compositionally biased region" description="Basic and acidic residues" evidence="1">
    <location>
        <begin position="12"/>
        <end position="41"/>
    </location>
</feature>
<sequence>MTASESTTVTRQDADAPHAPETESGEPRSHDSESGTEEHNRMAAVHCHVAMDYSE</sequence>
<dbReference type="RefSeq" id="WP_311700718.1">
    <property type="nucleotide sequence ID" value="NZ_JAVREY010000101.1"/>
</dbReference>
<accession>A0ABU2U881</accession>
<dbReference type="EMBL" id="JAVREY010000101">
    <property type="protein sequence ID" value="MDT0469285.1"/>
    <property type="molecule type" value="Genomic_DNA"/>
</dbReference>
<evidence type="ECO:0000256" key="1">
    <source>
        <dbReference type="SAM" id="MobiDB-lite"/>
    </source>
</evidence>
<name>A0ABU2U881_9ACTN</name>
<dbReference type="Proteomes" id="UP001183809">
    <property type="component" value="Unassembled WGS sequence"/>
</dbReference>
<keyword evidence="3" id="KW-1185">Reference proteome</keyword>
<organism evidence="2 3">
    <name type="scientific">Streptomyces gibsoniae</name>
    <dbReference type="NCBI Taxonomy" id="3075529"/>
    <lineage>
        <taxon>Bacteria</taxon>
        <taxon>Bacillati</taxon>
        <taxon>Actinomycetota</taxon>
        <taxon>Actinomycetes</taxon>
        <taxon>Kitasatosporales</taxon>
        <taxon>Streptomycetaceae</taxon>
        <taxon>Streptomyces</taxon>
    </lineage>
</organism>
<feature type="compositionally biased region" description="Polar residues" evidence="1">
    <location>
        <begin position="1"/>
        <end position="11"/>
    </location>
</feature>
<evidence type="ECO:0000313" key="2">
    <source>
        <dbReference type="EMBL" id="MDT0469285.1"/>
    </source>
</evidence>